<keyword evidence="2 6" id="KW-0812">Transmembrane</keyword>
<evidence type="ECO:0000256" key="4">
    <source>
        <dbReference type="ARBA" id="ARBA00023136"/>
    </source>
</evidence>
<feature type="domain" description="DUF1707" evidence="8">
    <location>
        <begin position="10"/>
        <end position="62"/>
    </location>
</feature>
<dbReference type="PANTHER" id="PTHR40763:SF5">
    <property type="entry name" value="MEMBRANE PROTEIN"/>
    <property type="match status" value="1"/>
</dbReference>
<dbReference type="PANTHER" id="PTHR40763">
    <property type="entry name" value="MEMBRANE PROTEIN-RELATED"/>
    <property type="match status" value="1"/>
</dbReference>
<dbReference type="KEGG" id="ahm:TL08_17985"/>
<dbReference type="InterPro" id="IPR007829">
    <property type="entry name" value="TM2"/>
</dbReference>
<evidence type="ECO:0000256" key="2">
    <source>
        <dbReference type="ARBA" id="ARBA00022692"/>
    </source>
</evidence>
<dbReference type="RefSeq" id="WP_069850597.1">
    <property type="nucleotide sequence ID" value="NZ_CP014859.1"/>
</dbReference>
<keyword evidence="4 6" id="KW-0472">Membrane</keyword>
<dbReference type="InterPro" id="IPR012551">
    <property type="entry name" value="DUF1707_SHOCT-like"/>
</dbReference>
<feature type="transmembrane region" description="Helical" evidence="6">
    <location>
        <begin position="164"/>
        <end position="189"/>
    </location>
</feature>
<keyword evidence="3 6" id="KW-1133">Transmembrane helix</keyword>
<evidence type="ECO:0000256" key="3">
    <source>
        <dbReference type="ARBA" id="ARBA00022989"/>
    </source>
</evidence>
<comment type="subcellular location">
    <subcellularLocation>
        <location evidence="1">Membrane</location>
        <topology evidence="1">Multi-pass membrane protein</topology>
    </subcellularLocation>
</comment>
<feature type="domain" description="TM2" evidence="7">
    <location>
        <begin position="137"/>
        <end position="185"/>
    </location>
</feature>
<evidence type="ECO:0000313" key="9">
    <source>
        <dbReference type="EMBL" id="AOS64397.1"/>
    </source>
</evidence>
<accession>A0AAC9MZT9</accession>
<evidence type="ECO:0000256" key="1">
    <source>
        <dbReference type="ARBA" id="ARBA00004141"/>
    </source>
</evidence>
<evidence type="ECO:0000259" key="8">
    <source>
        <dbReference type="Pfam" id="PF08044"/>
    </source>
</evidence>
<gene>
    <name evidence="9" type="ORF">TL08_17985</name>
</gene>
<dbReference type="EMBL" id="CP014859">
    <property type="protein sequence ID" value="AOS64397.1"/>
    <property type="molecule type" value="Genomic_DNA"/>
</dbReference>
<reference evidence="10" key="1">
    <citation type="submission" date="2016-03" db="EMBL/GenBank/DDBJ databases">
        <title>Complete genome sequence of the type strain Actinoalloteichus hymeniacidonis DSM 45092.</title>
        <authorList>
            <person name="Schaffert L."/>
            <person name="Albersmeier A."/>
            <person name="Winkler A."/>
            <person name="Kalinowski J."/>
            <person name="Zotchev S."/>
            <person name="Ruckert C."/>
        </authorList>
    </citation>
    <scope>NUCLEOTIDE SEQUENCE [LARGE SCALE GENOMIC DNA]</scope>
    <source>
        <strain evidence="10">HPA177(T) (DSM 45092(T))</strain>
    </source>
</reference>
<name>A0AAC9MZT9_9PSEU</name>
<keyword evidence="10" id="KW-1185">Reference proteome</keyword>
<evidence type="ECO:0000259" key="7">
    <source>
        <dbReference type="Pfam" id="PF05154"/>
    </source>
</evidence>
<feature type="region of interest" description="Disordered" evidence="5">
    <location>
        <begin position="69"/>
        <end position="100"/>
    </location>
</feature>
<proteinExistence type="predicted"/>
<sequence length="201" mass="21604">MATSADSHPLRIGDAERGEAIRFLGDHYSQGRLTMAEFEDRSESATAARTRSDLIALFADLPGDHRITDDFHVGTPNSSQSLRESEVRDGDNRPAAGLGPALEPIIRSAGELAESVGRSVNRAVNQRVAPAQGESSRYRVLAGVLQIFPSFGAGRFYTGHIGMGIAQFCLSFAIVGLVWSFVDGVLLLAHGGEDAEHRSLR</sequence>
<dbReference type="GO" id="GO:0016020">
    <property type="term" value="C:membrane"/>
    <property type="evidence" value="ECO:0007669"/>
    <property type="project" value="UniProtKB-SubCell"/>
</dbReference>
<dbReference type="Pfam" id="PF08044">
    <property type="entry name" value="DUF1707"/>
    <property type="match status" value="1"/>
</dbReference>
<protein>
    <submittedName>
        <fullName evidence="9">DUF1707 family protein</fullName>
    </submittedName>
</protein>
<evidence type="ECO:0000256" key="6">
    <source>
        <dbReference type="SAM" id="Phobius"/>
    </source>
</evidence>
<dbReference type="Pfam" id="PF05154">
    <property type="entry name" value="TM2"/>
    <property type="match status" value="1"/>
</dbReference>
<evidence type="ECO:0000313" key="10">
    <source>
        <dbReference type="Proteomes" id="UP000095210"/>
    </source>
</evidence>
<evidence type="ECO:0000256" key="5">
    <source>
        <dbReference type="SAM" id="MobiDB-lite"/>
    </source>
</evidence>
<dbReference type="AlphaFoldDB" id="A0AAC9MZT9"/>
<feature type="compositionally biased region" description="Basic and acidic residues" evidence="5">
    <location>
        <begin position="83"/>
        <end position="92"/>
    </location>
</feature>
<dbReference type="Proteomes" id="UP000095210">
    <property type="component" value="Chromosome"/>
</dbReference>
<organism evidence="9 10">
    <name type="scientific">Actinoalloteichus hymeniacidonis</name>
    <dbReference type="NCBI Taxonomy" id="340345"/>
    <lineage>
        <taxon>Bacteria</taxon>
        <taxon>Bacillati</taxon>
        <taxon>Actinomycetota</taxon>
        <taxon>Actinomycetes</taxon>
        <taxon>Pseudonocardiales</taxon>
        <taxon>Pseudonocardiaceae</taxon>
        <taxon>Actinoalloteichus</taxon>
    </lineage>
</organism>